<dbReference type="SUPFAM" id="SSF51197">
    <property type="entry name" value="Clavaminate synthase-like"/>
    <property type="match status" value="1"/>
</dbReference>
<sequence length="114" mass="13250">MRVCQERKPKTYKRVSKRERLKFFKEAPSGFVCDGPRCQDLLHETKVLLEPRSLFVMSGDCRYHWRHGISRHRQVFIPCTAGAGGSSSSMRVVERAAPLYRRYTTAFFKPSLLL</sequence>
<dbReference type="AlphaFoldDB" id="A0A813LJ53"/>
<evidence type="ECO:0000313" key="2">
    <source>
        <dbReference type="Proteomes" id="UP000626109"/>
    </source>
</evidence>
<evidence type="ECO:0008006" key="3">
    <source>
        <dbReference type="Google" id="ProtNLM"/>
    </source>
</evidence>
<protein>
    <recommendedName>
        <fullName evidence="3">Alpha-ketoglutarate-dependent dioxygenase AlkB-like domain-containing protein</fullName>
    </recommendedName>
</protein>
<organism evidence="1 2">
    <name type="scientific">Polarella glacialis</name>
    <name type="common">Dinoflagellate</name>
    <dbReference type="NCBI Taxonomy" id="89957"/>
    <lineage>
        <taxon>Eukaryota</taxon>
        <taxon>Sar</taxon>
        <taxon>Alveolata</taxon>
        <taxon>Dinophyceae</taxon>
        <taxon>Suessiales</taxon>
        <taxon>Suessiaceae</taxon>
        <taxon>Polarella</taxon>
    </lineage>
</organism>
<dbReference type="InterPro" id="IPR037151">
    <property type="entry name" value="AlkB-like_sf"/>
</dbReference>
<evidence type="ECO:0000313" key="1">
    <source>
        <dbReference type="EMBL" id="CAE8733704.1"/>
    </source>
</evidence>
<reference evidence="1" key="1">
    <citation type="submission" date="2021-02" db="EMBL/GenBank/DDBJ databases">
        <authorList>
            <person name="Dougan E. K."/>
            <person name="Rhodes N."/>
            <person name="Thang M."/>
            <person name="Chan C."/>
        </authorList>
    </citation>
    <scope>NUCLEOTIDE SEQUENCE</scope>
</reference>
<comment type="caution">
    <text evidence="1">The sequence shown here is derived from an EMBL/GenBank/DDBJ whole genome shotgun (WGS) entry which is preliminary data.</text>
</comment>
<dbReference type="EMBL" id="CAJNNW010036372">
    <property type="protein sequence ID" value="CAE8733704.1"/>
    <property type="molecule type" value="Genomic_DNA"/>
</dbReference>
<name>A0A813LJ53_POLGL</name>
<accession>A0A813LJ53</accession>
<gene>
    <name evidence="1" type="ORF">PGLA2088_LOCUS46952</name>
</gene>
<proteinExistence type="predicted"/>
<dbReference type="Gene3D" id="2.60.120.590">
    <property type="entry name" value="Alpha-ketoglutarate-dependent dioxygenase AlkB-like"/>
    <property type="match status" value="1"/>
</dbReference>
<dbReference type="Proteomes" id="UP000626109">
    <property type="component" value="Unassembled WGS sequence"/>
</dbReference>